<organism evidence="6 7">
    <name type="scientific">Neolewinella xylanilytica</name>
    <dbReference type="NCBI Taxonomy" id="1514080"/>
    <lineage>
        <taxon>Bacteria</taxon>
        <taxon>Pseudomonadati</taxon>
        <taxon>Bacteroidota</taxon>
        <taxon>Saprospiria</taxon>
        <taxon>Saprospirales</taxon>
        <taxon>Lewinellaceae</taxon>
        <taxon>Neolewinella</taxon>
    </lineage>
</organism>
<evidence type="ECO:0000256" key="2">
    <source>
        <dbReference type="ARBA" id="ARBA00022801"/>
    </source>
</evidence>
<keyword evidence="1" id="KW-0479">Metal-binding</keyword>
<name>A0A2S6I178_9BACT</name>
<dbReference type="Pfam" id="PF00149">
    <property type="entry name" value="Metallophos"/>
    <property type="match status" value="1"/>
</dbReference>
<reference evidence="6 7" key="1">
    <citation type="submission" date="2018-02" db="EMBL/GenBank/DDBJ databases">
        <title>Genomic Encyclopedia of Archaeal and Bacterial Type Strains, Phase II (KMG-II): from individual species to whole genera.</title>
        <authorList>
            <person name="Goeker M."/>
        </authorList>
    </citation>
    <scope>NUCLEOTIDE SEQUENCE [LARGE SCALE GENOMIC DNA]</scope>
    <source>
        <strain evidence="6 7">DSM 29526</strain>
    </source>
</reference>
<sequence>MALRIVQITDPHLLTPGELLMGLDVERRFAAVLEDARKMAPDAYFMTGDFCAHDPVAAVYRRLKAMLDRLDAPYHIIAGNHDDREMLRTTFGLSGAGASPIYYRQSIGGQPFLFLDTSPGLLEPIQLAWLARQLRRHPGADLIMHHPPVPLGVKFMDTKYPLRETDQLYDLLTGDGRRRRIYCGHYHSARVVTHRNLEVYLCPPTSFFIDPAADEFTLRERNPGYQYLEWTEAGDFRCATVEVNP</sequence>
<evidence type="ECO:0000313" key="7">
    <source>
        <dbReference type="Proteomes" id="UP000237662"/>
    </source>
</evidence>
<evidence type="ECO:0000256" key="3">
    <source>
        <dbReference type="ARBA" id="ARBA00023004"/>
    </source>
</evidence>
<dbReference type="RefSeq" id="WP_170067781.1">
    <property type="nucleotide sequence ID" value="NZ_PTJC01000007.1"/>
</dbReference>
<dbReference type="PANTHER" id="PTHR42988">
    <property type="entry name" value="PHOSPHOHYDROLASE"/>
    <property type="match status" value="1"/>
</dbReference>
<evidence type="ECO:0000256" key="1">
    <source>
        <dbReference type="ARBA" id="ARBA00022723"/>
    </source>
</evidence>
<protein>
    <submittedName>
        <fullName evidence="6">Icc protein</fullName>
    </submittedName>
</protein>
<dbReference type="Gene3D" id="3.60.21.10">
    <property type="match status" value="1"/>
</dbReference>
<comment type="similarity">
    <text evidence="4">Belongs to the cyclic nucleotide phosphodiesterase class-III family.</text>
</comment>
<keyword evidence="7" id="KW-1185">Reference proteome</keyword>
<proteinExistence type="inferred from homology"/>
<dbReference type="InterPro" id="IPR004843">
    <property type="entry name" value="Calcineurin-like_PHP"/>
</dbReference>
<evidence type="ECO:0000256" key="4">
    <source>
        <dbReference type="ARBA" id="ARBA00025742"/>
    </source>
</evidence>
<gene>
    <name evidence="6" type="ORF">CLV84_3886</name>
</gene>
<dbReference type="GO" id="GO:0046872">
    <property type="term" value="F:metal ion binding"/>
    <property type="evidence" value="ECO:0007669"/>
    <property type="project" value="UniProtKB-KW"/>
</dbReference>
<dbReference type="SUPFAM" id="SSF56300">
    <property type="entry name" value="Metallo-dependent phosphatases"/>
    <property type="match status" value="1"/>
</dbReference>
<keyword evidence="3" id="KW-0408">Iron</keyword>
<dbReference type="GO" id="GO:0016787">
    <property type="term" value="F:hydrolase activity"/>
    <property type="evidence" value="ECO:0007669"/>
    <property type="project" value="UniProtKB-KW"/>
</dbReference>
<dbReference type="AlphaFoldDB" id="A0A2S6I178"/>
<comment type="caution">
    <text evidence="6">The sequence shown here is derived from an EMBL/GenBank/DDBJ whole genome shotgun (WGS) entry which is preliminary data.</text>
</comment>
<keyword evidence="2" id="KW-0378">Hydrolase</keyword>
<dbReference type="InterPro" id="IPR029052">
    <property type="entry name" value="Metallo-depent_PP-like"/>
</dbReference>
<dbReference type="PANTHER" id="PTHR42988:SF2">
    <property type="entry name" value="CYCLIC NUCLEOTIDE PHOSPHODIESTERASE CBUA0032-RELATED"/>
    <property type="match status" value="1"/>
</dbReference>
<accession>A0A2S6I178</accession>
<evidence type="ECO:0000259" key="5">
    <source>
        <dbReference type="Pfam" id="PF00149"/>
    </source>
</evidence>
<feature type="domain" description="Calcineurin-like phosphoesterase" evidence="5">
    <location>
        <begin position="3"/>
        <end position="188"/>
    </location>
</feature>
<dbReference type="EMBL" id="PTJC01000007">
    <property type="protein sequence ID" value="PPK84724.1"/>
    <property type="molecule type" value="Genomic_DNA"/>
</dbReference>
<dbReference type="Proteomes" id="UP000237662">
    <property type="component" value="Unassembled WGS sequence"/>
</dbReference>
<dbReference type="InterPro" id="IPR050884">
    <property type="entry name" value="CNP_phosphodiesterase-III"/>
</dbReference>
<evidence type="ECO:0000313" key="6">
    <source>
        <dbReference type="EMBL" id="PPK84724.1"/>
    </source>
</evidence>